<dbReference type="InterPro" id="IPR036400">
    <property type="entry name" value="Cyt_B5-like_heme/steroid_sf"/>
</dbReference>
<dbReference type="Pfam" id="PF00173">
    <property type="entry name" value="Cyt-b5"/>
    <property type="match status" value="1"/>
</dbReference>
<dbReference type="InterPro" id="IPR000262">
    <property type="entry name" value="FMN-dep_DH"/>
</dbReference>
<dbReference type="SUPFAM" id="SSF51395">
    <property type="entry name" value="FMN-linked oxidoreductases"/>
    <property type="match status" value="1"/>
</dbReference>
<evidence type="ECO:0000259" key="4">
    <source>
        <dbReference type="PROSITE" id="PS51349"/>
    </source>
</evidence>
<dbReference type="PANTHER" id="PTHR10578">
    <property type="entry name" value="S -2-HYDROXY-ACID OXIDASE-RELATED"/>
    <property type="match status" value="1"/>
</dbReference>
<feature type="domain" description="FMN hydroxy acid dehydrogenase" evidence="4">
    <location>
        <begin position="98"/>
        <end position="457"/>
    </location>
</feature>
<dbReference type="InterPro" id="IPR037458">
    <property type="entry name" value="L-MDH/L-LDH_FMN-bd"/>
</dbReference>
<evidence type="ECO:0000256" key="2">
    <source>
        <dbReference type="ARBA" id="ARBA00023002"/>
    </source>
</evidence>
<feature type="domain" description="Cytochrome b5 heme-binding" evidence="3">
    <location>
        <begin position="1"/>
        <end position="73"/>
    </location>
</feature>
<proteinExistence type="predicted"/>
<dbReference type="Gene3D" id="3.10.120.10">
    <property type="entry name" value="Cytochrome b5-like heme/steroid binding domain"/>
    <property type="match status" value="1"/>
</dbReference>
<dbReference type="PROSITE" id="PS50255">
    <property type="entry name" value="CYTOCHROME_B5_2"/>
    <property type="match status" value="1"/>
</dbReference>
<dbReference type="SMART" id="SM01117">
    <property type="entry name" value="Cyt-b5"/>
    <property type="match status" value="1"/>
</dbReference>
<name>A0ABR0EET0_ZASCE</name>
<protein>
    <recommendedName>
        <fullName evidence="7">(S)-2-hydroxy-acid oxidase</fullName>
    </recommendedName>
</protein>
<reference evidence="5 6" key="1">
    <citation type="journal article" date="2023" name="G3 (Bethesda)">
        <title>A chromosome-level genome assembly of Zasmidium syzygii isolated from banana leaves.</title>
        <authorList>
            <person name="van Westerhoven A.C."/>
            <person name="Mehrabi R."/>
            <person name="Talebi R."/>
            <person name="Steentjes M.B.F."/>
            <person name="Corcolon B."/>
            <person name="Chong P.A."/>
            <person name="Kema G.H.J."/>
            <person name="Seidl M.F."/>
        </authorList>
    </citation>
    <scope>NUCLEOTIDE SEQUENCE [LARGE SCALE GENOMIC DNA]</scope>
    <source>
        <strain evidence="5 6">P124</strain>
    </source>
</reference>
<dbReference type="EMBL" id="JAXOVC010000007">
    <property type="protein sequence ID" value="KAK4499713.1"/>
    <property type="molecule type" value="Genomic_DNA"/>
</dbReference>
<gene>
    <name evidence="5" type="ORF">PRZ48_010231</name>
</gene>
<dbReference type="PANTHER" id="PTHR10578:SF104">
    <property type="entry name" value="CYTOCHROME B2, MITOCHONDRIAL-RELATED"/>
    <property type="match status" value="1"/>
</dbReference>
<dbReference type="CDD" id="cd02922">
    <property type="entry name" value="FCB2_FMN"/>
    <property type="match status" value="1"/>
</dbReference>
<dbReference type="InterPro" id="IPR001199">
    <property type="entry name" value="Cyt_B5-like_heme/steroid-bd"/>
</dbReference>
<dbReference type="Proteomes" id="UP001305779">
    <property type="component" value="Unassembled WGS sequence"/>
</dbReference>
<dbReference type="Gene3D" id="3.20.20.70">
    <property type="entry name" value="Aldolase class I"/>
    <property type="match status" value="1"/>
</dbReference>
<dbReference type="Pfam" id="PF01070">
    <property type="entry name" value="FMN_dh"/>
    <property type="match status" value="1"/>
</dbReference>
<dbReference type="PROSITE" id="PS51349">
    <property type="entry name" value="FMN_HYDROXY_ACID_DH_2"/>
    <property type="match status" value="1"/>
</dbReference>
<accession>A0ABR0EET0</accession>
<organism evidence="5 6">
    <name type="scientific">Zasmidium cellare</name>
    <name type="common">Wine cellar mold</name>
    <name type="synonym">Racodium cellare</name>
    <dbReference type="NCBI Taxonomy" id="395010"/>
    <lineage>
        <taxon>Eukaryota</taxon>
        <taxon>Fungi</taxon>
        <taxon>Dikarya</taxon>
        <taxon>Ascomycota</taxon>
        <taxon>Pezizomycotina</taxon>
        <taxon>Dothideomycetes</taxon>
        <taxon>Dothideomycetidae</taxon>
        <taxon>Mycosphaerellales</taxon>
        <taxon>Mycosphaerellaceae</taxon>
        <taxon>Zasmidium</taxon>
    </lineage>
</organism>
<evidence type="ECO:0000256" key="1">
    <source>
        <dbReference type="ARBA" id="ARBA00001917"/>
    </source>
</evidence>
<evidence type="ECO:0008006" key="7">
    <source>
        <dbReference type="Google" id="ProtNLM"/>
    </source>
</evidence>
<comment type="cofactor">
    <cofactor evidence="1">
        <name>FMN</name>
        <dbReference type="ChEBI" id="CHEBI:58210"/>
    </cofactor>
</comment>
<evidence type="ECO:0000259" key="3">
    <source>
        <dbReference type="PROSITE" id="PS50255"/>
    </source>
</evidence>
<comment type="caution">
    <text evidence="5">The sequence shown here is derived from an EMBL/GenBank/DDBJ whole genome shotgun (WGS) entry which is preliminary data.</text>
</comment>
<dbReference type="SUPFAM" id="SSF55856">
    <property type="entry name" value="Cytochrome b5-like heme/steroid binding domain"/>
    <property type="match status" value="1"/>
</dbReference>
<keyword evidence="2" id="KW-0560">Oxidoreductase</keyword>
<dbReference type="InterPro" id="IPR013785">
    <property type="entry name" value="Aldolase_TIM"/>
</dbReference>
<keyword evidence="6" id="KW-1185">Reference proteome</keyword>
<evidence type="ECO:0000313" key="6">
    <source>
        <dbReference type="Proteomes" id="UP001305779"/>
    </source>
</evidence>
<evidence type="ECO:0000313" key="5">
    <source>
        <dbReference type="EMBL" id="KAK4499713.1"/>
    </source>
</evidence>
<dbReference type="InterPro" id="IPR037396">
    <property type="entry name" value="FMN_HAD"/>
</dbReference>
<sequence>MLSYDEVCQHNKAGDVWIIVHGQVYDLSAFEHPGGAAVIYQYAGRDATTAFDEIHAPGIVKALSAEQKMGSIDPDTLPQEEEQSVERANAILTKPSKPDLYSLISVHDFEDVAKHTLTAKAYAFYSSAATDLVSHQANLMCHRKLLLRPRVLQNVQEVKTRRRILGCESSAPFFFSPAAMAKLAHSEGELAVARACGEQSIAQVISSNASYPLAEIVAAGRPDQPFFLQLYVNSDRSKTEELLRHAKDLGIKGVFVTVDAPVPGKREADERIAAENVAAAISGAVATNDRKGGGLGRVMAKYIDPTLSWDDLAWIKKVSGLPLVLKGIQTAADARKAMQYGADGIMLSNHGGRSLDTTQPAMLTLLELHKSCPEVFGQLEVYVDGGFTRGTDILKAIALGATSVGIGRPWLYALTYGQDGVKQLIDVLRDELETSMKLSGITDVSEAHPGMVNTALLEPWIRSSETHPWIKWQPRPRL</sequence>